<proteinExistence type="predicted"/>
<dbReference type="Pfam" id="PF25597">
    <property type="entry name" value="SH3_retrovirus"/>
    <property type="match status" value="1"/>
</dbReference>
<comment type="caution">
    <text evidence="2">The sequence shown here is derived from an EMBL/GenBank/DDBJ whole genome shotgun (WGS) entry which is preliminary data.</text>
</comment>
<dbReference type="InterPro" id="IPR057670">
    <property type="entry name" value="SH3_retrovirus"/>
</dbReference>
<organism evidence="2 3">
    <name type="scientific">Puccinia sorghi</name>
    <dbReference type="NCBI Taxonomy" id="27349"/>
    <lineage>
        <taxon>Eukaryota</taxon>
        <taxon>Fungi</taxon>
        <taxon>Dikarya</taxon>
        <taxon>Basidiomycota</taxon>
        <taxon>Pucciniomycotina</taxon>
        <taxon>Pucciniomycetes</taxon>
        <taxon>Pucciniales</taxon>
        <taxon>Pucciniaceae</taxon>
        <taxon>Puccinia</taxon>
    </lineage>
</organism>
<keyword evidence="3" id="KW-1185">Reference proteome</keyword>
<name>A0A0L6UQY3_9BASI</name>
<evidence type="ECO:0000259" key="1">
    <source>
        <dbReference type="Pfam" id="PF25597"/>
    </source>
</evidence>
<accession>A0A0L6UQY3</accession>
<dbReference type="VEuPathDB" id="FungiDB:VP01_4165g3"/>
<dbReference type="OrthoDB" id="2507228at2759"/>
<evidence type="ECO:0000313" key="2">
    <source>
        <dbReference type="EMBL" id="KNZ50941.1"/>
    </source>
</evidence>
<protein>
    <recommendedName>
        <fullName evidence="1">Retroviral polymerase SH3-like domain-containing protein</fullName>
    </recommendedName>
</protein>
<dbReference type="EMBL" id="LAVV01009241">
    <property type="protein sequence ID" value="KNZ50941.1"/>
    <property type="molecule type" value="Genomic_DNA"/>
</dbReference>
<dbReference type="AlphaFoldDB" id="A0A0L6UQY3"/>
<gene>
    <name evidence="2" type="ORF">VP01_4165g3</name>
</gene>
<evidence type="ECO:0000313" key="3">
    <source>
        <dbReference type="Proteomes" id="UP000037035"/>
    </source>
</evidence>
<reference evidence="2 3" key="1">
    <citation type="submission" date="2015-08" db="EMBL/GenBank/DDBJ databases">
        <title>Next Generation Sequencing and Analysis of the Genome of Puccinia sorghi L Schw, the Causal Agent of Maize Common Rust.</title>
        <authorList>
            <person name="Rochi L."/>
            <person name="Burguener G."/>
            <person name="Darino M."/>
            <person name="Turjanski A."/>
            <person name="Kreff E."/>
            <person name="Dieguez M.J."/>
            <person name="Sacco F."/>
        </authorList>
    </citation>
    <scope>NUCLEOTIDE SEQUENCE [LARGE SCALE GENOMIC DNA]</scope>
    <source>
        <strain evidence="2 3">RO10H11247</strain>
    </source>
</reference>
<dbReference type="Proteomes" id="UP000037035">
    <property type="component" value="Unassembled WGS sequence"/>
</dbReference>
<sequence>MRTILEDSGVNKKYWHEIASCWPSYSEKSFSKLQPKGELGILIGYNEEMCSYHILTDNGGIMSTKNVQFLDYSLN</sequence>
<feature type="domain" description="Retroviral polymerase SH3-like" evidence="1">
    <location>
        <begin position="21"/>
        <end position="71"/>
    </location>
</feature>